<keyword evidence="1" id="KW-0472">Membrane</keyword>
<keyword evidence="1" id="KW-0812">Transmembrane</keyword>
<proteinExistence type="predicted"/>
<feature type="transmembrane region" description="Helical" evidence="1">
    <location>
        <begin position="6"/>
        <end position="22"/>
    </location>
</feature>
<accession>A0ABT9IZM8</accession>
<name>A0ABT9IZM8_9BACL</name>
<evidence type="ECO:0000313" key="2">
    <source>
        <dbReference type="EMBL" id="MDP5274760.1"/>
    </source>
</evidence>
<dbReference type="RefSeq" id="WP_305992064.1">
    <property type="nucleotide sequence ID" value="NZ_JAVAMP010000004.1"/>
</dbReference>
<organism evidence="2 3">
    <name type="scientific">Chengkuizengella axinellae</name>
    <dbReference type="NCBI Taxonomy" id="3064388"/>
    <lineage>
        <taxon>Bacteria</taxon>
        <taxon>Bacillati</taxon>
        <taxon>Bacillota</taxon>
        <taxon>Bacilli</taxon>
        <taxon>Bacillales</taxon>
        <taxon>Paenibacillaceae</taxon>
        <taxon>Chengkuizengella</taxon>
    </lineage>
</organism>
<evidence type="ECO:0000313" key="3">
    <source>
        <dbReference type="Proteomes" id="UP001231941"/>
    </source>
</evidence>
<sequence length="272" mass="31498">MDTELTVLFFTLIGIFIIYSFIKIMMIHPNEDQITINKSYTYKPFDIEAEYERVVKDQTPVTKNWDQVKPASSSRAPRHEWTRHEQITPEEEKEIATTSPNPHHNIQQMSPQELTGEQVLLEHLNALPNEVFQEVIMTVCERVLNMESSFKEYMSPIKTSFLFSGVMKIDGLLPLHMSYIGEVRKSVQPVPVEMKHINRILTKLNRGQIGVYITTSYFTERAQQQLSSSKSSIKLISGLDIVKCLKELHLVENNQIKASWLDEIYHKQQMSA</sequence>
<keyword evidence="1" id="KW-1133">Transmembrane helix</keyword>
<dbReference type="Gene3D" id="3.40.1350.10">
    <property type="match status" value="1"/>
</dbReference>
<protein>
    <recommendedName>
        <fullName evidence="4">Restriction endonuclease type IV Mrr domain-containing protein</fullName>
    </recommendedName>
</protein>
<comment type="caution">
    <text evidence="2">The sequence shown here is derived from an EMBL/GenBank/DDBJ whole genome shotgun (WGS) entry which is preliminary data.</text>
</comment>
<evidence type="ECO:0008006" key="4">
    <source>
        <dbReference type="Google" id="ProtNLM"/>
    </source>
</evidence>
<keyword evidence="3" id="KW-1185">Reference proteome</keyword>
<reference evidence="2 3" key="1">
    <citation type="submission" date="2023-08" db="EMBL/GenBank/DDBJ databases">
        <authorList>
            <person name="Park J.-S."/>
        </authorList>
    </citation>
    <scope>NUCLEOTIDE SEQUENCE [LARGE SCALE GENOMIC DNA]</scope>
    <source>
        <strain evidence="2 3">2205SS18-9</strain>
    </source>
</reference>
<evidence type="ECO:0000256" key="1">
    <source>
        <dbReference type="SAM" id="Phobius"/>
    </source>
</evidence>
<dbReference type="InterPro" id="IPR011856">
    <property type="entry name" value="tRNA_endonuc-like_dom_sf"/>
</dbReference>
<gene>
    <name evidence="2" type="ORF">Q5Y73_11625</name>
</gene>
<dbReference type="EMBL" id="JAVAMP010000004">
    <property type="protein sequence ID" value="MDP5274760.1"/>
    <property type="molecule type" value="Genomic_DNA"/>
</dbReference>
<dbReference type="Proteomes" id="UP001231941">
    <property type="component" value="Unassembled WGS sequence"/>
</dbReference>